<evidence type="ECO:0000256" key="1">
    <source>
        <dbReference type="ARBA" id="ARBA00004651"/>
    </source>
</evidence>
<evidence type="ECO:0000313" key="11">
    <source>
        <dbReference type="EMBL" id="GLR25587.1"/>
    </source>
</evidence>
<protein>
    <submittedName>
        <fullName evidence="11">Thiol:disulfide interchange protein DsbD</fullName>
    </submittedName>
</protein>
<reference evidence="12" key="1">
    <citation type="journal article" date="2019" name="Int. J. Syst. Evol. Microbiol.">
        <title>The Global Catalogue of Microorganisms (GCM) 10K type strain sequencing project: providing services to taxonomists for standard genome sequencing and annotation.</title>
        <authorList>
            <consortium name="The Broad Institute Genomics Platform"/>
            <consortium name="The Broad Institute Genome Sequencing Center for Infectious Disease"/>
            <person name="Wu L."/>
            <person name="Ma J."/>
        </authorList>
    </citation>
    <scope>NUCLEOTIDE SEQUENCE [LARGE SCALE GENOMIC DNA]</scope>
    <source>
        <strain evidence="12">NBRC 105857</strain>
    </source>
</reference>
<keyword evidence="7" id="KW-0676">Redox-active center</keyword>
<evidence type="ECO:0000256" key="4">
    <source>
        <dbReference type="ARBA" id="ARBA00022748"/>
    </source>
</evidence>
<dbReference type="InterPro" id="IPR035671">
    <property type="entry name" value="DsbD_gamma"/>
</dbReference>
<dbReference type="Pfam" id="PF02683">
    <property type="entry name" value="DsbD_TM"/>
    <property type="match status" value="1"/>
</dbReference>
<evidence type="ECO:0000256" key="6">
    <source>
        <dbReference type="ARBA" id="ARBA00023136"/>
    </source>
</evidence>
<comment type="caution">
    <text evidence="11">The sequence shown here is derived from an EMBL/GenBank/DDBJ whole genome shotgun (WGS) entry which is preliminary data.</text>
</comment>
<keyword evidence="2" id="KW-1003">Cell membrane</keyword>
<name>A0ABQ5YN83_9BURK</name>
<evidence type="ECO:0000256" key="8">
    <source>
        <dbReference type="SAM" id="Phobius"/>
    </source>
</evidence>
<dbReference type="SUPFAM" id="SSF74863">
    <property type="entry name" value="Thiol:disulfide interchange protein DsbD, N-terminal domain (DsbD-alpha)"/>
    <property type="match status" value="1"/>
</dbReference>
<gene>
    <name evidence="11" type="primary">dsbD</name>
    <name evidence="11" type="ORF">GCM10007875_06750</name>
</gene>
<feature type="chain" id="PRO_5045474160" evidence="9">
    <location>
        <begin position="24"/>
        <end position="627"/>
    </location>
</feature>
<dbReference type="SUPFAM" id="SSF52833">
    <property type="entry name" value="Thioredoxin-like"/>
    <property type="match status" value="1"/>
</dbReference>
<evidence type="ECO:0000256" key="9">
    <source>
        <dbReference type="SAM" id="SignalP"/>
    </source>
</evidence>
<evidence type="ECO:0000256" key="2">
    <source>
        <dbReference type="ARBA" id="ARBA00022475"/>
    </source>
</evidence>
<feature type="transmembrane region" description="Helical" evidence="8">
    <location>
        <begin position="365"/>
        <end position="388"/>
    </location>
</feature>
<dbReference type="Pfam" id="PF13899">
    <property type="entry name" value="Thioredoxin_7"/>
    <property type="match status" value="1"/>
</dbReference>
<feature type="transmembrane region" description="Helical" evidence="8">
    <location>
        <begin position="205"/>
        <end position="238"/>
    </location>
</feature>
<feature type="transmembrane region" description="Helical" evidence="8">
    <location>
        <begin position="400"/>
        <end position="421"/>
    </location>
</feature>
<keyword evidence="3 8" id="KW-0812">Transmembrane</keyword>
<feature type="transmembrane region" description="Helical" evidence="8">
    <location>
        <begin position="286"/>
        <end position="308"/>
    </location>
</feature>
<keyword evidence="9" id="KW-0732">Signal</keyword>
<dbReference type="InterPro" id="IPR036929">
    <property type="entry name" value="DsbDN_sf"/>
</dbReference>
<dbReference type="NCBIfam" id="NF001419">
    <property type="entry name" value="PRK00293.1"/>
    <property type="match status" value="1"/>
</dbReference>
<dbReference type="PANTHER" id="PTHR32234:SF0">
    <property type="entry name" value="THIOL:DISULFIDE INTERCHANGE PROTEIN DSBD"/>
    <property type="match status" value="1"/>
</dbReference>
<dbReference type="Pfam" id="PF11412">
    <property type="entry name" value="DsbD_N"/>
    <property type="match status" value="1"/>
</dbReference>
<dbReference type="PROSITE" id="PS51352">
    <property type="entry name" value="THIOREDOXIN_2"/>
    <property type="match status" value="1"/>
</dbReference>
<dbReference type="PROSITE" id="PS00194">
    <property type="entry name" value="THIOREDOXIN_1"/>
    <property type="match status" value="1"/>
</dbReference>
<keyword evidence="5 8" id="KW-1133">Transmembrane helix</keyword>
<dbReference type="InterPro" id="IPR003834">
    <property type="entry name" value="Cyt_c_assmbl_TM_dom"/>
</dbReference>
<accession>A0ABQ5YN83</accession>
<feature type="transmembrane region" description="Helical" evidence="8">
    <location>
        <begin position="460"/>
        <end position="481"/>
    </location>
</feature>
<feature type="transmembrane region" description="Helical" evidence="8">
    <location>
        <begin position="427"/>
        <end position="448"/>
    </location>
</feature>
<dbReference type="EMBL" id="BSOJ01000006">
    <property type="protein sequence ID" value="GLR25587.1"/>
    <property type="molecule type" value="Genomic_DNA"/>
</dbReference>
<dbReference type="InterPro" id="IPR036249">
    <property type="entry name" value="Thioredoxin-like_sf"/>
</dbReference>
<evidence type="ECO:0000313" key="12">
    <source>
        <dbReference type="Proteomes" id="UP001156664"/>
    </source>
</evidence>
<feature type="domain" description="Thioredoxin" evidence="10">
    <location>
        <begin position="497"/>
        <end position="625"/>
    </location>
</feature>
<dbReference type="InterPro" id="IPR013766">
    <property type="entry name" value="Thioredoxin_domain"/>
</dbReference>
<keyword evidence="4" id="KW-0201">Cytochrome c-type biogenesis</keyword>
<dbReference type="Gene3D" id="3.40.30.10">
    <property type="entry name" value="Glutaredoxin"/>
    <property type="match status" value="1"/>
</dbReference>
<feature type="signal peptide" evidence="9">
    <location>
        <begin position="1"/>
        <end position="23"/>
    </location>
</feature>
<evidence type="ECO:0000256" key="7">
    <source>
        <dbReference type="ARBA" id="ARBA00023284"/>
    </source>
</evidence>
<keyword evidence="6 8" id="KW-0472">Membrane</keyword>
<organism evidence="11 12">
    <name type="scientific">Limnobacter litoralis</name>
    <dbReference type="NCBI Taxonomy" id="481366"/>
    <lineage>
        <taxon>Bacteria</taxon>
        <taxon>Pseudomonadati</taxon>
        <taxon>Pseudomonadota</taxon>
        <taxon>Betaproteobacteria</taxon>
        <taxon>Burkholderiales</taxon>
        <taxon>Burkholderiaceae</taxon>
        <taxon>Limnobacter</taxon>
    </lineage>
</organism>
<dbReference type="Proteomes" id="UP001156664">
    <property type="component" value="Unassembled WGS sequence"/>
</dbReference>
<dbReference type="InterPro" id="IPR028250">
    <property type="entry name" value="DsbDN"/>
</dbReference>
<dbReference type="Gene3D" id="2.60.40.1250">
    <property type="entry name" value="Thiol:disulfide interchange protein DsbD, N-terminal domain"/>
    <property type="match status" value="1"/>
</dbReference>
<dbReference type="RefSeq" id="WP_284279970.1">
    <property type="nucleotide sequence ID" value="NZ_BSOJ01000006.1"/>
</dbReference>
<dbReference type="InterPro" id="IPR017937">
    <property type="entry name" value="Thioredoxin_CS"/>
</dbReference>
<proteinExistence type="predicted"/>
<dbReference type="PANTHER" id="PTHR32234">
    <property type="entry name" value="THIOL:DISULFIDE INTERCHANGE PROTEIN DSBD"/>
    <property type="match status" value="1"/>
</dbReference>
<sequence>MDRFWIKSIFAVVLAGTAWLAHAEDFLPPDQAFKVEIKPQDASCTTDCLADVSIQVHEGYYLYRERFALQPGNGVEALEFVGLPHGQVKFDKNLNHEIEALRGELSFQLKYSLGKSTNQPAGKLVVQGCADAGLCYPPMPVEIPFRSAGLMDKLFQRDRPSRDVLLDGATVEKSRPQPLPIADSGSAISTDSASQLADQLATESAWVVLLSFFGLGLLLAFTPCTFPMLPIVTSLVLGDAKRASSRWRPVLLALVYVLGMALTYSVLGVVAGLSGESLVVALQTPAVLWSFGALLAALGVAMLAGYSIQIPASLQTWLQNKTGALKGGSFAPVLLMGVLSALLLGPCVAPPLAGALLFIGKSGNALLGGAALFLLALGMGLPMVLVAAGAGSALPKAGQWMNVISVTFGFLLIGVALWTVTPVASTQWMMLAWSVLGFAVASALWVGLPSTISLQAGSAVVARALAMLAAAAAAIYLVGFASQANSLLSPLAGLGASKYGQSGPASSGHAIEFQPIESSAVDAALKASTKPVVLDFYAEWCVSCKEFELFTLTDPRVAAGLEGYARYRVDVTKNSEADKALMKRYSLFGPPALLFFAPGQVDPVHQMIGFEDANKFLKTLGDVKQKL</sequence>
<evidence type="ECO:0000259" key="10">
    <source>
        <dbReference type="PROSITE" id="PS51352"/>
    </source>
</evidence>
<feature type="transmembrane region" description="Helical" evidence="8">
    <location>
        <begin position="329"/>
        <end position="359"/>
    </location>
</feature>
<evidence type="ECO:0000256" key="5">
    <source>
        <dbReference type="ARBA" id="ARBA00022989"/>
    </source>
</evidence>
<feature type="transmembrane region" description="Helical" evidence="8">
    <location>
        <begin position="250"/>
        <end position="274"/>
    </location>
</feature>
<comment type="subcellular location">
    <subcellularLocation>
        <location evidence="1">Cell membrane</location>
        <topology evidence="1">Multi-pass membrane protein</topology>
    </subcellularLocation>
</comment>
<dbReference type="CDD" id="cd02953">
    <property type="entry name" value="DsbDgamma"/>
    <property type="match status" value="1"/>
</dbReference>
<evidence type="ECO:0000256" key="3">
    <source>
        <dbReference type="ARBA" id="ARBA00022692"/>
    </source>
</evidence>
<keyword evidence="12" id="KW-1185">Reference proteome</keyword>